<dbReference type="PANTHER" id="PTHR16026">
    <property type="entry name" value="CARTILAGE ACIDIC PROTEIN 1"/>
    <property type="match status" value="1"/>
</dbReference>
<sequence>MRICALLWVVSLACSPDTQDEPPELPQETPADHTIHFVEVATTVGLAWRHDNGMSPQRHFPETMSSGGAFFDYDGDGDPDVYAINSGPIVAGPGSAVPVNVLFHNDAGHFTEVDAGLSHSGIGMGVAAADYDLDGDLDLYLTNFGPNALFRNDNGTFADIGAAAGVDDGRWGT</sequence>
<dbReference type="PANTHER" id="PTHR16026:SF0">
    <property type="entry name" value="CARTILAGE ACIDIC PROTEIN 1"/>
    <property type="match status" value="1"/>
</dbReference>
<evidence type="ECO:0008006" key="3">
    <source>
        <dbReference type="Google" id="ProtNLM"/>
    </source>
</evidence>
<dbReference type="AlphaFoldDB" id="A0A382ZCV7"/>
<dbReference type="InterPro" id="IPR027039">
    <property type="entry name" value="Crtac1"/>
</dbReference>
<gene>
    <name evidence="2" type="ORF">METZ01_LOCUS446167</name>
</gene>
<evidence type="ECO:0000256" key="1">
    <source>
        <dbReference type="ARBA" id="ARBA00022729"/>
    </source>
</evidence>
<dbReference type="Pfam" id="PF13517">
    <property type="entry name" value="FG-GAP_3"/>
    <property type="match status" value="1"/>
</dbReference>
<name>A0A382ZCV7_9ZZZZ</name>
<organism evidence="2">
    <name type="scientific">marine metagenome</name>
    <dbReference type="NCBI Taxonomy" id="408172"/>
    <lineage>
        <taxon>unclassified sequences</taxon>
        <taxon>metagenomes</taxon>
        <taxon>ecological metagenomes</taxon>
    </lineage>
</organism>
<proteinExistence type="predicted"/>
<accession>A0A382ZCV7</accession>
<keyword evidence="1" id="KW-0732">Signal</keyword>
<protein>
    <recommendedName>
        <fullName evidence="3">ASPIC/UnbV domain-containing protein</fullName>
    </recommendedName>
</protein>
<reference evidence="2" key="1">
    <citation type="submission" date="2018-05" db="EMBL/GenBank/DDBJ databases">
        <authorList>
            <person name="Lanie J.A."/>
            <person name="Ng W.-L."/>
            <person name="Kazmierczak K.M."/>
            <person name="Andrzejewski T.M."/>
            <person name="Davidsen T.M."/>
            <person name="Wayne K.J."/>
            <person name="Tettelin H."/>
            <person name="Glass J.I."/>
            <person name="Rusch D."/>
            <person name="Podicherti R."/>
            <person name="Tsui H.-C.T."/>
            <person name="Winkler M.E."/>
        </authorList>
    </citation>
    <scope>NUCLEOTIDE SEQUENCE</scope>
</reference>
<evidence type="ECO:0000313" key="2">
    <source>
        <dbReference type="EMBL" id="SVD93313.1"/>
    </source>
</evidence>
<feature type="non-terminal residue" evidence="2">
    <location>
        <position position="173"/>
    </location>
</feature>
<dbReference type="SUPFAM" id="SSF69318">
    <property type="entry name" value="Integrin alpha N-terminal domain"/>
    <property type="match status" value="1"/>
</dbReference>
<dbReference type="EMBL" id="UINC01182865">
    <property type="protein sequence ID" value="SVD93313.1"/>
    <property type="molecule type" value="Genomic_DNA"/>
</dbReference>
<dbReference type="InterPro" id="IPR028994">
    <property type="entry name" value="Integrin_alpha_N"/>
</dbReference>
<dbReference type="InterPro" id="IPR013517">
    <property type="entry name" value="FG-GAP"/>
</dbReference>